<sequence length="150" mass="16358">MKRGFLNSSKAKAQPLGPDLKHTSANKPSVQSPPDGQYPKYRIGKQPRVDVPEGYSTLPRQYTEHDPCAKIQHHPDAMIYTTLPIGAPDDEPVSECLFFHGSKDLVVNQPGFPKPLVHPASLFARPPSGDARFGGSGEPGRSASLLRYDV</sequence>
<keyword evidence="3" id="KW-1185">Reference proteome</keyword>
<feature type="compositionally biased region" description="Polar residues" evidence="1">
    <location>
        <begin position="1"/>
        <end position="11"/>
    </location>
</feature>
<evidence type="ECO:0000256" key="1">
    <source>
        <dbReference type="SAM" id="MobiDB-lite"/>
    </source>
</evidence>
<feature type="region of interest" description="Disordered" evidence="1">
    <location>
        <begin position="128"/>
        <end position="150"/>
    </location>
</feature>
<protein>
    <submittedName>
        <fullName evidence="2">Uncharacterized protein</fullName>
    </submittedName>
</protein>
<accession>A0AAD7FX17</accession>
<dbReference type="Proteomes" id="UP001221142">
    <property type="component" value="Unassembled WGS sequence"/>
</dbReference>
<evidence type="ECO:0000313" key="3">
    <source>
        <dbReference type="Proteomes" id="UP001221142"/>
    </source>
</evidence>
<comment type="caution">
    <text evidence="2">The sequence shown here is derived from an EMBL/GenBank/DDBJ whole genome shotgun (WGS) entry which is preliminary data.</text>
</comment>
<gene>
    <name evidence="2" type="ORF">FB45DRAFT_1052174</name>
</gene>
<organism evidence="2 3">
    <name type="scientific">Roridomyces roridus</name>
    <dbReference type="NCBI Taxonomy" id="1738132"/>
    <lineage>
        <taxon>Eukaryota</taxon>
        <taxon>Fungi</taxon>
        <taxon>Dikarya</taxon>
        <taxon>Basidiomycota</taxon>
        <taxon>Agaricomycotina</taxon>
        <taxon>Agaricomycetes</taxon>
        <taxon>Agaricomycetidae</taxon>
        <taxon>Agaricales</taxon>
        <taxon>Marasmiineae</taxon>
        <taxon>Mycenaceae</taxon>
        <taxon>Roridomyces</taxon>
    </lineage>
</organism>
<feature type="region of interest" description="Disordered" evidence="1">
    <location>
        <begin position="1"/>
        <end position="61"/>
    </location>
</feature>
<dbReference type="EMBL" id="JARKIF010000002">
    <property type="protein sequence ID" value="KAJ7647747.1"/>
    <property type="molecule type" value="Genomic_DNA"/>
</dbReference>
<evidence type="ECO:0000313" key="2">
    <source>
        <dbReference type="EMBL" id="KAJ7647747.1"/>
    </source>
</evidence>
<name>A0AAD7FX17_9AGAR</name>
<dbReference type="AlphaFoldDB" id="A0AAD7FX17"/>
<proteinExistence type="predicted"/>
<reference evidence="2" key="1">
    <citation type="submission" date="2023-03" db="EMBL/GenBank/DDBJ databases">
        <title>Massive genome expansion in bonnet fungi (Mycena s.s.) driven by repeated elements and novel gene families across ecological guilds.</title>
        <authorList>
            <consortium name="Lawrence Berkeley National Laboratory"/>
            <person name="Harder C.B."/>
            <person name="Miyauchi S."/>
            <person name="Viragh M."/>
            <person name="Kuo A."/>
            <person name="Thoen E."/>
            <person name="Andreopoulos B."/>
            <person name="Lu D."/>
            <person name="Skrede I."/>
            <person name="Drula E."/>
            <person name="Henrissat B."/>
            <person name="Morin E."/>
            <person name="Kohler A."/>
            <person name="Barry K."/>
            <person name="LaButti K."/>
            <person name="Morin E."/>
            <person name="Salamov A."/>
            <person name="Lipzen A."/>
            <person name="Mereny Z."/>
            <person name="Hegedus B."/>
            <person name="Baldrian P."/>
            <person name="Stursova M."/>
            <person name="Weitz H."/>
            <person name="Taylor A."/>
            <person name="Grigoriev I.V."/>
            <person name="Nagy L.G."/>
            <person name="Martin F."/>
            <person name="Kauserud H."/>
        </authorList>
    </citation>
    <scope>NUCLEOTIDE SEQUENCE</scope>
    <source>
        <strain evidence="2">9284</strain>
    </source>
</reference>
<feature type="compositionally biased region" description="Polar residues" evidence="1">
    <location>
        <begin position="23"/>
        <end position="34"/>
    </location>
</feature>